<feature type="chain" id="PRO_5047223085" evidence="1">
    <location>
        <begin position="24"/>
        <end position="148"/>
    </location>
</feature>
<gene>
    <name evidence="2" type="ORF">AB7Z85_04435</name>
</gene>
<proteinExistence type="predicted"/>
<name>A0ABV4A3S3_9ENTR</name>
<dbReference type="Proteomes" id="UP001561463">
    <property type="component" value="Unassembled WGS sequence"/>
</dbReference>
<dbReference type="InterPro" id="IPR049973">
    <property type="entry name" value="STY0301-like"/>
</dbReference>
<evidence type="ECO:0000313" key="2">
    <source>
        <dbReference type="EMBL" id="MEX9251764.1"/>
    </source>
</evidence>
<keyword evidence="3" id="KW-1185">Reference proteome</keyword>
<organism evidence="2 3">
    <name type="scientific">Pseudenterobacter timonensis</name>
    <dbReference type="NCBI Taxonomy" id="1755099"/>
    <lineage>
        <taxon>Bacteria</taxon>
        <taxon>Pseudomonadati</taxon>
        <taxon>Pseudomonadota</taxon>
        <taxon>Gammaproteobacteria</taxon>
        <taxon>Enterobacterales</taxon>
        <taxon>Enterobacteriaceae</taxon>
        <taxon>Pseudenterobacter</taxon>
    </lineage>
</organism>
<comment type="caution">
    <text evidence="2">The sequence shown here is derived from an EMBL/GenBank/DDBJ whole genome shotgun (WGS) entry which is preliminary data.</text>
</comment>
<dbReference type="RefSeq" id="WP_369496971.1">
    <property type="nucleotide sequence ID" value="NZ_JBFZPZ010000002.1"/>
</dbReference>
<dbReference type="NCBIfam" id="NF042415">
    <property type="entry name" value="STY0301_fam"/>
    <property type="match status" value="1"/>
</dbReference>
<sequence length="148" mass="16794">MAMRSIIRLLSGVLLFLSQYALAWEVSCPAVIETRASTTELKSGLPETWQLSPRYMSRLWLSGIGVTQGKPENLIDLKPETEKEKGESWSVWEIENAGDKENNHYWVSCIYGHEQIWLTQPIPASSKRCKTRDFEGSPEAQSVSFICN</sequence>
<dbReference type="EMBL" id="JBFZPZ010000002">
    <property type="protein sequence ID" value="MEX9251764.1"/>
    <property type="molecule type" value="Genomic_DNA"/>
</dbReference>
<accession>A0ABV4A3S3</accession>
<evidence type="ECO:0000256" key="1">
    <source>
        <dbReference type="SAM" id="SignalP"/>
    </source>
</evidence>
<feature type="signal peptide" evidence="1">
    <location>
        <begin position="1"/>
        <end position="23"/>
    </location>
</feature>
<evidence type="ECO:0000313" key="3">
    <source>
        <dbReference type="Proteomes" id="UP001561463"/>
    </source>
</evidence>
<protein>
    <submittedName>
        <fullName evidence="2">STY0301 family protein</fullName>
    </submittedName>
</protein>
<reference evidence="2 3" key="1">
    <citation type="submission" date="2024-03" db="EMBL/GenBank/DDBJ databases">
        <title>Role of Flies in the Dissemination of Carbapenem-Resistant Enterobacteriaceae (CRE): An Epidemiological and Genomic Study in China.</title>
        <authorList>
            <person name="Chen K."/>
            <person name="Zhang R."/>
            <person name="Chen S."/>
        </authorList>
    </citation>
    <scope>NUCLEOTIDE SEQUENCE [LARGE SCALE GENOMIC DNA]</scope>
    <source>
        <strain evidence="3">fly-313</strain>
    </source>
</reference>
<keyword evidence="1" id="KW-0732">Signal</keyword>